<accession>A8YBG9</accession>
<name>A8YBG9_MICA7</name>
<evidence type="ECO:0000259" key="1">
    <source>
        <dbReference type="Pfam" id="PF12965"/>
    </source>
</evidence>
<dbReference type="Pfam" id="PF12965">
    <property type="entry name" value="DUF3854"/>
    <property type="match status" value="1"/>
</dbReference>
<dbReference type="EMBL" id="AM778902">
    <property type="protein sequence ID" value="CAO86530.1"/>
    <property type="molecule type" value="Genomic_DNA"/>
</dbReference>
<sequence length="1143" mass="131223">MLKPSHFQEWRSSAVDPEIINLNVSSLSGDAAFESLLYGLPNTARTNTGRLSNGYLQKYSHLEDGGWFCSGVDVLTGQPSRWGCFKPETPRIDLDGMTVKQLSELCLKQGINPYGWDKWQLIRQLKAKGQKSKAIKYETPPKVATEIFSLRVSYRIGLKIAEKQGLKDDYLARLGVNSLDSEDRDFWQWVLENPSIALLITEGAKKAGSLLTAGYAAIALPGIFNGFRQDKDSWGNVIGLPYLIPQLLPFSEGGREVVFFFDQDSKPKTVKNVQTAIGKTGQLLEDQGCKVSVARWDNSHKGVDDFIAAKGEDELDRVYQERISLDKFKREIFEARDWEKWLKFHTFTAKEKVNQQYLDIDPPKKGEILIINSPTNTGKSTLLKKWAKNDFADKGIIRIGNRNSLELQFCNESDFYHLQSEKDLSDTLLSDPKKRVSFCFPSLIHTNSEHWENTVIYGDEIDGTIQQGLFLNKDPDNLDRFKEALELCDRAVFLSGTIYDHHIDYLRSLCPNKTFRIIQNTYQPQRPKIKLLAGTFREENPDKINSRDKSPLLDRILSDSEPRMIQSDSKHFLNSLERLIKNIQNTDTFLITSDTLITDKKVKAFIENPNGYIKEYSDKNPTRRLVVLASPTMTSGNDITIKYFKRDYHYYCGQLSSVLISQKIIRIRDTECERIISMPEFITSDDTEKCEYLDQWQNSLIMAQVNLLDEPENKAELIKKLTDSLDSPHYKEACISKWIREFERKNYRECLIKLLTMQGYEIELITDKKSESENTKKLKETSNEIKDETSEAIYNASDKYIGKDERSIEPETKDDLMAVEKAKIIGQLPSIHYSESWSPELVRLVKYDKPRLIQQLNRRYLLHNPETLKTITAKQYHRHGQRVSEGKTTSLWRDKNDLVFLTAIEKIGLKNWVLEAIANNTQFSNSDPAVSEIISKCHSKAISQALGRKPGKDPIKFLSWLLGTLGYELTGKRVRIGDAREHRYMIREACQNPQFLSEIGDAIARRYEKNLNNCTTLEWGFLEENETPKNQALEIDYNSDISIVPAVPDHPDSLIEVIETSGTKVYYDYQKYLATKLLPETDRKDSLLSDFRVSLESIVNRTDWAKFWEAIPTRIRDTLLGLMASSRQDSLLNEFQTAIGECF</sequence>
<feature type="domain" description="DUF3854" evidence="1">
    <location>
        <begin position="186"/>
        <end position="313"/>
    </location>
</feature>
<dbReference type="InterPro" id="IPR034154">
    <property type="entry name" value="TOPRIM_DnaG/twinkle"/>
</dbReference>
<organism evidence="2">
    <name type="scientific">Microcystis aeruginosa (strain PCC 7806)</name>
    <dbReference type="NCBI Taxonomy" id="267872"/>
    <lineage>
        <taxon>Bacteria</taxon>
        <taxon>Bacillati</taxon>
        <taxon>Cyanobacteriota</taxon>
        <taxon>Cyanophyceae</taxon>
        <taxon>Oscillatoriophycideae</taxon>
        <taxon>Chroococcales</taxon>
        <taxon>Microcystaceae</taxon>
        <taxon>Microcystis</taxon>
    </lineage>
</organism>
<dbReference type="RefSeq" id="WP_432806107.1">
    <property type="nucleotide sequence ID" value="NZ_PV068374.1"/>
</dbReference>
<evidence type="ECO:0000313" key="2">
    <source>
        <dbReference type="EMBL" id="CAO86530.1"/>
    </source>
</evidence>
<gene>
    <name evidence="2" type="ORF">IPF_4435</name>
</gene>
<dbReference type="PANTHER" id="PTHR34985">
    <property type="entry name" value="SLR0554 PROTEIN"/>
    <property type="match status" value="1"/>
</dbReference>
<dbReference type="PANTHER" id="PTHR34985:SF1">
    <property type="entry name" value="SLR0554 PROTEIN"/>
    <property type="match status" value="1"/>
</dbReference>
<protein>
    <submittedName>
        <fullName evidence="2">Similarity with tr|Q4C0J3|Q4C0J3_CROWT Hypothetical protein</fullName>
    </submittedName>
</protein>
<dbReference type="NCBIfam" id="NF042913">
    <property type="entry name" value="CyRepA1"/>
    <property type="match status" value="1"/>
</dbReference>
<dbReference type="AlphaFoldDB" id="A8YBG9"/>
<dbReference type="CDD" id="cd01029">
    <property type="entry name" value="TOPRIM_primases"/>
    <property type="match status" value="1"/>
</dbReference>
<dbReference type="InterPro" id="IPR049996">
    <property type="entry name" value="Slr7037-like"/>
</dbReference>
<reference evidence="2" key="1">
    <citation type="submission" date="2007-08" db="EMBL/GenBank/DDBJ databases">
        <authorList>
            <person name="Frangeul L."/>
        </authorList>
    </citation>
    <scope>NUCLEOTIDE SEQUENCE</scope>
    <source>
        <strain evidence="2">PCC 7806</strain>
    </source>
</reference>
<dbReference type="InterPro" id="IPR024385">
    <property type="entry name" value="DUF3854"/>
</dbReference>
<proteinExistence type="predicted"/>